<dbReference type="InterPro" id="IPR033543">
    <property type="entry name" value="BCL2L15"/>
</dbReference>
<evidence type="ECO:0000313" key="2">
    <source>
        <dbReference type="Proteomes" id="UP000034805"/>
    </source>
</evidence>
<gene>
    <name evidence="1" type="ORF">Z043_122963</name>
</gene>
<dbReference type="AlphaFoldDB" id="A0A0P7UJ12"/>
<dbReference type="EMBL" id="JARO02012607">
    <property type="protein sequence ID" value="KPP59147.1"/>
    <property type="molecule type" value="Genomic_DNA"/>
</dbReference>
<dbReference type="GO" id="GO:0042981">
    <property type="term" value="P:regulation of apoptotic process"/>
    <property type="evidence" value="ECO:0007669"/>
    <property type="project" value="InterPro"/>
</dbReference>
<reference evidence="1 2" key="1">
    <citation type="submission" date="2015-08" db="EMBL/GenBank/DDBJ databases">
        <title>The genome of the Asian arowana (Scleropages formosus).</title>
        <authorList>
            <person name="Tan M.H."/>
            <person name="Gan H.M."/>
            <person name="Croft L.J."/>
            <person name="Austin C.M."/>
        </authorList>
    </citation>
    <scope>NUCLEOTIDE SEQUENCE [LARGE SCALE GENOMIC DNA]</scope>
    <source>
        <strain evidence="1">Aro1</strain>
    </source>
</reference>
<evidence type="ECO:0000313" key="1">
    <source>
        <dbReference type="EMBL" id="KPP59147.1"/>
    </source>
</evidence>
<dbReference type="PANTHER" id="PTHR36466:SF1">
    <property type="entry name" value="BCL-2-LIKE PROTEIN 15"/>
    <property type="match status" value="1"/>
</dbReference>
<organism evidence="1 2">
    <name type="scientific">Scleropages formosus</name>
    <name type="common">Asian bonytongue</name>
    <name type="synonym">Osteoglossum formosum</name>
    <dbReference type="NCBI Taxonomy" id="113540"/>
    <lineage>
        <taxon>Eukaryota</taxon>
        <taxon>Metazoa</taxon>
        <taxon>Chordata</taxon>
        <taxon>Craniata</taxon>
        <taxon>Vertebrata</taxon>
        <taxon>Euteleostomi</taxon>
        <taxon>Actinopterygii</taxon>
        <taxon>Neopterygii</taxon>
        <taxon>Teleostei</taxon>
        <taxon>Osteoglossocephala</taxon>
        <taxon>Osteoglossomorpha</taxon>
        <taxon>Osteoglossiformes</taxon>
        <taxon>Osteoglossidae</taxon>
        <taxon>Scleropages</taxon>
    </lineage>
</organism>
<dbReference type="PANTHER" id="PTHR36466">
    <property type="entry name" value="BCL-2-LIKE PROTEIN 15"/>
    <property type="match status" value="1"/>
</dbReference>
<dbReference type="SUPFAM" id="SSF56854">
    <property type="entry name" value="Bcl-2 inhibitors of programmed cell death"/>
    <property type="match status" value="1"/>
</dbReference>
<protein>
    <submittedName>
        <fullName evidence="1">Bcl-2-like protein 15-like</fullName>
    </submittedName>
</protein>
<name>A0A0P7UJ12_SCLFO</name>
<proteinExistence type="predicted"/>
<sequence length="173" mass="19429">MPPRSTAEQTKIIIQCLFEDLKGREELTEPDGVQEDSFDPTLIAEKLRKLGDDYEEQVIQPLMKEIQKAAADESAEVAPERLLLKASIFLGLYAKRNCPDLNAVIQETMTAFINTQVAPWVSQQGGWVGSSDLGVKIELFSIDPPDEHIPPLTSDLNLFRLLYSGRKVLEWDT</sequence>
<dbReference type="InterPro" id="IPR036834">
    <property type="entry name" value="Bcl-2-like_sf"/>
</dbReference>
<accession>A0A0P7UJ12</accession>
<dbReference type="Gene3D" id="1.10.437.10">
    <property type="entry name" value="Blc2-like"/>
    <property type="match status" value="1"/>
</dbReference>
<comment type="caution">
    <text evidence="1">The sequence shown here is derived from an EMBL/GenBank/DDBJ whole genome shotgun (WGS) entry which is preliminary data.</text>
</comment>
<dbReference type="Proteomes" id="UP000034805">
    <property type="component" value="Unassembled WGS sequence"/>
</dbReference>